<dbReference type="EMBL" id="LWMT01000262">
    <property type="protein sequence ID" value="KZX10943.1"/>
    <property type="molecule type" value="Genomic_DNA"/>
</dbReference>
<accession>A0A165ZNF9</accession>
<name>A0A165ZNF9_9EURY</name>
<evidence type="ECO:0000313" key="1">
    <source>
        <dbReference type="EMBL" id="KZX10943.1"/>
    </source>
</evidence>
<keyword evidence="2" id="KW-1185">Reference proteome</keyword>
<protein>
    <recommendedName>
        <fullName evidence="3">DUF3800 domain-containing protein</fullName>
    </recommendedName>
</protein>
<evidence type="ECO:0000313" key="2">
    <source>
        <dbReference type="Proteomes" id="UP000077066"/>
    </source>
</evidence>
<evidence type="ECO:0008006" key="3">
    <source>
        <dbReference type="Google" id="ProtNLM"/>
    </source>
</evidence>
<proteinExistence type="predicted"/>
<dbReference type="PATRIC" id="fig|55758.3.peg.1804"/>
<sequence length="71" mass="8479">MDYLFLDESGNLGLKGTGFMVISILRFSSLKECQRLKNIVKKVLNRKFRKEIKRYEEIKFYSMSVDLRKLL</sequence>
<comment type="caution">
    <text evidence="1">The sequence shown here is derived from an EMBL/GenBank/DDBJ whole genome shotgun (WGS) entry which is preliminary data.</text>
</comment>
<reference evidence="1 2" key="1">
    <citation type="submission" date="2016-04" db="EMBL/GenBank/DDBJ databases">
        <title>Genome sequence of Methanobrevibacter filiformis DSM 11501.</title>
        <authorList>
            <person name="Poehlein A."/>
            <person name="Seedorf H."/>
            <person name="Daniel R."/>
        </authorList>
    </citation>
    <scope>NUCLEOTIDE SEQUENCE [LARGE SCALE GENOMIC DNA]</scope>
    <source>
        <strain evidence="1 2">DSM 11501</strain>
    </source>
</reference>
<organism evidence="1 2">
    <name type="scientific">Methanobrevibacter filiformis</name>
    <dbReference type="NCBI Taxonomy" id="55758"/>
    <lineage>
        <taxon>Archaea</taxon>
        <taxon>Methanobacteriati</taxon>
        <taxon>Methanobacteriota</taxon>
        <taxon>Methanomada group</taxon>
        <taxon>Methanobacteria</taxon>
        <taxon>Methanobacteriales</taxon>
        <taxon>Methanobacteriaceae</taxon>
        <taxon>Methanobrevibacter</taxon>
    </lineage>
</organism>
<dbReference type="Proteomes" id="UP000077066">
    <property type="component" value="Unassembled WGS sequence"/>
</dbReference>
<dbReference type="AlphaFoldDB" id="A0A165ZNF9"/>
<gene>
    <name evidence="1" type="ORF">MBFIL_15960</name>
</gene>